<dbReference type="SUPFAM" id="SSF50974">
    <property type="entry name" value="Nitrous oxide reductase, N-terminal domain"/>
    <property type="match status" value="1"/>
</dbReference>
<dbReference type="Pfam" id="PF21783">
    <property type="entry name" value="YNCE"/>
    <property type="match status" value="1"/>
</dbReference>
<keyword evidence="1 2" id="KW-0732">Signal</keyword>
<dbReference type="PROSITE" id="PS51257">
    <property type="entry name" value="PROKAR_LIPOPROTEIN"/>
    <property type="match status" value="1"/>
</dbReference>
<dbReference type="EMBL" id="SOPW01000003">
    <property type="protein sequence ID" value="TFB24054.1"/>
    <property type="molecule type" value="Genomic_DNA"/>
</dbReference>
<dbReference type="InterPro" id="IPR011045">
    <property type="entry name" value="N2O_reductase_N"/>
</dbReference>
<evidence type="ECO:0000259" key="3">
    <source>
        <dbReference type="Pfam" id="PF21783"/>
    </source>
</evidence>
<dbReference type="Proteomes" id="UP000297975">
    <property type="component" value="Unassembled WGS sequence"/>
</dbReference>
<name>A0A4Y8IQX3_9BACI</name>
<evidence type="ECO:0000256" key="1">
    <source>
        <dbReference type="ARBA" id="ARBA00022729"/>
    </source>
</evidence>
<dbReference type="InterPro" id="IPR051200">
    <property type="entry name" value="Host-pathogen_enzymatic-act"/>
</dbReference>
<dbReference type="InterPro" id="IPR015943">
    <property type="entry name" value="WD40/YVTN_repeat-like_dom_sf"/>
</dbReference>
<dbReference type="AlphaFoldDB" id="A0A4Y8IQX3"/>
<comment type="caution">
    <text evidence="4">The sequence shown here is derived from an EMBL/GenBank/DDBJ whole genome shotgun (WGS) entry which is preliminary data.</text>
</comment>
<keyword evidence="5" id="KW-1185">Reference proteome</keyword>
<gene>
    <name evidence="4" type="ORF">E3U55_04375</name>
</gene>
<organism evidence="4 5">
    <name type="scientific">Filobacillus milosensis</name>
    <dbReference type="NCBI Taxonomy" id="94137"/>
    <lineage>
        <taxon>Bacteria</taxon>
        <taxon>Bacillati</taxon>
        <taxon>Bacillota</taxon>
        <taxon>Bacilli</taxon>
        <taxon>Bacillales</taxon>
        <taxon>Bacillaceae</taxon>
        <taxon>Filobacillus</taxon>
    </lineage>
</organism>
<dbReference type="NCBIfam" id="TIGR02276">
    <property type="entry name" value="beta_rpt_yvtn"/>
    <property type="match status" value="1"/>
</dbReference>
<dbReference type="InterPro" id="IPR011964">
    <property type="entry name" value="YVTN_b-propeller_repeat"/>
</dbReference>
<feature type="signal peptide" evidence="2">
    <location>
        <begin position="1"/>
        <end position="21"/>
    </location>
</feature>
<dbReference type="OrthoDB" id="9772811at2"/>
<dbReference type="InterPro" id="IPR048433">
    <property type="entry name" value="YNCE-like_beta-prop"/>
</dbReference>
<dbReference type="Gene3D" id="2.130.10.10">
    <property type="entry name" value="YVTN repeat-like/Quinoprotein amine dehydrogenase"/>
    <property type="match status" value="2"/>
</dbReference>
<sequence length="335" mass="36805">MKHNLLIIALIFISCSLAGCAMVTQDEIDEQNKASQLTSVQFYVPSEADNKISIIDIRSSKVVGEIETGEKPANLVFSSTMRRAYVANQNSSTVGIINTQSLKMTKEIEVGPLPHGIAITPNNKTLYVTTVGDQYVYVINTEQEKVVNQIDLGKGAKTNYPYLNGDQLIVSDHENNRVYLVENNKLTKTFETSSTPRVIKTNNNGNQLYVATSEQVEVFDIPNGEKVAQFKVGEGVTDFVITEDGSKLISTNMEGKSITIYDLDNQKIIKKLDNISTPKHISFNRKQTKAYITLNGTNKVAVLNMETNEIVEEITVGDAPHGIQIKALPGIGGSC</sequence>
<evidence type="ECO:0000256" key="2">
    <source>
        <dbReference type="SAM" id="SignalP"/>
    </source>
</evidence>
<protein>
    <recommendedName>
        <fullName evidence="3">YNCE-like beta-propeller domain-containing protein</fullName>
    </recommendedName>
</protein>
<evidence type="ECO:0000313" key="4">
    <source>
        <dbReference type="EMBL" id="TFB24054.1"/>
    </source>
</evidence>
<accession>A0A4Y8IQX3</accession>
<dbReference type="RefSeq" id="WP_134339112.1">
    <property type="nucleotide sequence ID" value="NZ_SOPW01000003.1"/>
</dbReference>
<reference evidence="4 5" key="1">
    <citation type="submission" date="2019-03" db="EMBL/GenBank/DDBJ databases">
        <authorList>
            <person name="He R.-H."/>
        </authorList>
    </citation>
    <scope>NUCLEOTIDE SEQUENCE [LARGE SCALE GENOMIC DNA]</scope>
    <source>
        <strain evidence="5">SH 714</strain>
    </source>
</reference>
<proteinExistence type="predicted"/>
<evidence type="ECO:0000313" key="5">
    <source>
        <dbReference type="Proteomes" id="UP000297975"/>
    </source>
</evidence>
<feature type="chain" id="PRO_5039290111" description="YNCE-like beta-propeller domain-containing protein" evidence="2">
    <location>
        <begin position="22"/>
        <end position="335"/>
    </location>
</feature>
<feature type="domain" description="YNCE-like beta-propeller" evidence="3">
    <location>
        <begin position="209"/>
        <end position="324"/>
    </location>
</feature>
<dbReference type="PANTHER" id="PTHR47197:SF3">
    <property type="entry name" value="DIHYDRO-HEME D1 DEHYDROGENASE"/>
    <property type="match status" value="1"/>
</dbReference>
<dbReference type="PANTHER" id="PTHR47197">
    <property type="entry name" value="PROTEIN NIRF"/>
    <property type="match status" value="1"/>
</dbReference>